<dbReference type="InterPro" id="IPR005094">
    <property type="entry name" value="Endonuclease_MobA/VirD2"/>
</dbReference>
<organism evidence="2 3">
    <name type="scientific">Lactococcus formosensis</name>
    <dbReference type="NCBI Taxonomy" id="1281486"/>
    <lineage>
        <taxon>Bacteria</taxon>
        <taxon>Bacillati</taxon>
        <taxon>Bacillota</taxon>
        <taxon>Bacilli</taxon>
        <taxon>Lactobacillales</taxon>
        <taxon>Streptococcaceae</taxon>
        <taxon>Lactococcus</taxon>
    </lineage>
</organism>
<evidence type="ECO:0000259" key="1">
    <source>
        <dbReference type="Pfam" id="PF03432"/>
    </source>
</evidence>
<evidence type="ECO:0000313" key="2">
    <source>
        <dbReference type="EMBL" id="MDG6194553.1"/>
    </source>
</evidence>
<protein>
    <recommendedName>
        <fullName evidence="1">MobA/VirD2-like nuclease domain-containing protein</fullName>
    </recommendedName>
</protein>
<dbReference type="RefSeq" id="WP_279364615.1">
    <property type="nucleotide sequence ID" value="NZ_JAMWGI010000016.1"/>
</dbReference>
<dbReference type="Pfam" id="PF03432">
    <property type="entry name" value="Relaxase"/>
    <property type="match status" value="1"/>
</dbReference>
<sequence>MANIYARETALKNVVGRSDYISNSSRQEEIVFHQKNMKNSWQDYADFEKQNKKSVNQNIEARETVVALPNDLYQDKQLLQKFCDRLAEKMYGKNRDYEYAVHWNSSRTNLHAHFIYSERERNLERKPKIYKRDIWADSKTGRTCKKDSPNAVLRCKKGEIQRDKDGNIKYEDSPFTPKDTKYKNKNWLTERNKLVLLQSFPKEYRSPSLTF</sequence>
<dbReference type="EMBL" id="JAMWGI010000016">
    <property type="protein sequence ID" value="MDG6194553.1"/>
    <property type="molecule type" value="Genomic_DNA"/>
</dbReference>
<gene>
    <name evidence="2" type="ORF">NF708_11345</name>
</gene>
<name>A0A9X4SGV5_9LACT</name>
<feature type="domain" description="MobA/VirD2-like nuclease" evidence="1">
    <location>
        <begin position="20"/>
        <end position="126"/>
    </location>
</feature>
<accession>A0A9X4SGV5</accession>
<evidence type="ECO:0000313" key="3">
    <source>
        <dbReference type="Proteomes" id="UP001153203"/>
    </source>
</evidence>
<dbReference type="Gene3D" id="3.30.930.30">
    <property type="match status" value="1"/>
</dbReference>
<dbReference type="Proteomes" id="UP001153203">
    <property type="component" value="Unassembled WGS sequence"/>
</dbReference>
<reference evidence="2" key="1">
    <citation type="submission" date="2022-06" db="EMBL/GenBank/DDBJ databases">
        <title>Lactococcus from bovine mastitis in China.</title>
        <authorList>
            <person name="Lin Y."/>
            <person name="Han B."/>
        </authorList>
    </citation>
    <scope>NUCLEOTIDE SEQUENCE</scope>
    <source>
        <strain evidence="2">Hebei-B-39</strain>
    </source>
</reference>
<dbReference type="AlphaFoldDB" id="A0A9X4SGV5"/>
<proteinExistence type="predicted"/>
<comment type="caution">
    <text evidence="2">The sequence shown here is derived from an EMBL/GenBank/DDBJ whole genome shotgun (WGS) entry which is preliminary data.</text>
</comment>